<reference evidence="1" key="1">
    <citation type="journal article" date="2020" name="Biotechnol. Biofuels">
        <title>New insights from the biogas microbiome by comprehensive genome-resolved metagenomics of nearly 1600 species originating from multiple anaerobic digesters.</title>
        <authorList>
            <person name="Campanaro S."/>
            <person name="Treu L."/>
            <person name="Rodriguez-R L.M."/>
            <person name="Kovalovszki A."/>
            <person name="Ziels R.M."/>
            <person name="Maus I."/>
            <person name="Zhu X."/>
            <person name="Kougias P.G."/>
            <person name="Basile A."/>
            <person name="Luo G."/>
            <person name="Schluter A."/>
            <person name="Konstantinidis K.T."/>
            <person name="Angelidaki I."/>
        </authorList>
    </citation>
    <scope>NUCLEOTIDE SEQUENCE</scope>
    <source>
        <strain evidence="1">AS06rmzACSIP_7</strain>
    </source>
</reference>
<gene>
    <name evidence="1" type="ORF">GXY80_06810</name>
</gene>
<dbReference type="GO" id="GO:0009036">
    <property type="term" value="F:type II site-specific deoxyribonuclease activity"/>
    <property type="evidence" value="ECO:0007669"/>
    <property type="project" value="InterPro"/>
</dbReference>
<keyword evidence="1" id="KW-0540">Nuclease</keyword>
<dbReference type="InterPro" id="IPR049519">
    <property type="entry name" value="SmaI"/>
</dbReference>
<dbReference type="Proteomes" id="UP000777265">
    <property type="component" value="Unassembled WGS sequence"/>
</dbReference>
<name>A0A971S162_9BACT</name>
<sequence length="255" mass="29502">MTDDRIRLIETLVKEIPELTSGQLLWLHRVVQVFASHHRFELLRNDILDETALQNFGDALRIHHSFSAEPFSKDKFEYVLMKVLNLCGIECHLAPKGNPGCDMRIRGQAISLKTQADKGIKEDVLWISKAMELGKGTWGDNPEDLKGLRDQFIEHMKGYDRILTLRTLHKENPWKYELVEIPKELFLRAGEGRLVMMTSSKQYPKPGYCYVTESDGVAMFELYFDGGGERKLQIKNLKKKYCSVHATWEFSIPRE</sequence>
<dbReference type="EMBL" id="JAAYEE010000111">
    <property type="protein sequence ID" value="NLW35179.1"/>
    <property type="molecule type" value="Genomic_DNA"/>
</dbReference>
<keyword evidence="1" id="KW-0255">Endonuclease</keyword>
<reference evidence="1" key="2">
    <citation type="submission" date="2020-01" db="EMBL/GenBank/DDBJ databases">
        <authorList>
            <person name="Campanaro S."/>
        </authorList>
    </citation>
    <scope>NUCLEOTIDE SEQUENCE</scope>
    <source>
        <strain evidence="1">AS06rmzACSIP_7</strain>
    </source>
</reference>
<organism evidence="1 2">
    <name type="scientific">Syntrophorhabdus aromaticivorans</name>
    <dbReference type="NCBI Taxonomy" id="328301"/>
    <lineage>
        <taxon>Bacteria</taxon>
        <taxon>Pseudomonadati</taxon>
        <taxon>Thermodesulfobacteriota</taxon>
        <taxon>Syntrophorhabdia</taxon>
        <taxon>Syntrophorhabdales</taxon>
        <taxon>Syntrophorhabdaceae</taxon>
        <taxon>Syntrophorhabdus</taxon>
    </lineage>
</organism>
<evidence type="ECO:0000313" key="2">
    <source>
        <dbReference type="Proteomes" id="UP000777265"/>
    </source>
</evidence>
<evidence type="ECO:0000313" key="1">
    <source>
        <dbReference type="EMBL" id="NLW35179.1"/>
    </source>
</evidence>
<proteinExistence type="predicted"/>
<dbReference type="AlphaFoldDB" id="A0A971S162"/>
<accession>A0A971S162</accession>
<dbReference type="Pfam" id="PF17411">
    <property type="entry name" value="SmaI"/>
    <property type="match status" value="1"/>
</dbReference>
<protein>
    <submittedName>
        <fullName evidence="1">Restriction endonuclease</fullName>
    </submittedName>
</protein>
<keyword evidence="1" id="KW-0378">Hydrolase</keyword>
<comment type="caution">
    <text evidence="1">The sequence shown here is derived from an EMBL/GenBank/DDBJ whole genome shotgun (WGS) entry which is preliminary data.</text>
</comment>